<reference evidence="3" key="1">
    <citation type="submission" date="2025-08" db="UniProtKB">
        <authorList>
            <consortium name="RefSeq"/>
        </authorList>
    </citation>
    <scope>IDENTIFICATION</scope>
    <source>
        <tissue evidence="3">Whole organism</tissue>
    </source>
</reference>
<gene>
    <name evidence="3" type="primary">LOC108666643</name>
</gene>
<sequence>MQFFYATLCLLATSLLIQMHSVLSAGVPVLALLPTPVVDKGVPRTAPPENEIHSSQYATPVYKDYYSKTAVVITPVVSTVLYQEMLYETPLNETWERSTVLYSTVRNTTLGVSTPAFVPTVLPSRTYETYEWPTETQIYTTAINATTTRVVENTILFP</sequence>
<dbReference type="GeneID" id="108666643"/>
<accession>A0A8B7N6Y5</accession>
<keyword evidence="2" id="KW-1185">Reference proteome</keyword>
<evidence type="ECO:0000313" key="2">
    <source>
        <dbReference type="Proteomes" id="UP000694843"/>
    </source>
</evidence>
<proteinExistence type="predicted"/>
<protein>
    <submittedName>
        <fullName evidence="3">Uncharacterized protein LOC108666643</fullName>
    </submittedName>
</protein>
<feature type="signal peptide" evidence="1">
    <location>
        <begin position="1"/>
        <end position="24"/>
    </location>
</feature>
<dbReference type="KEGG" id="hazt:108666643"/>
<feature type="chain" id="PRO_5034158628" evidence="1">
    <location>
        <begin position="25"/>
        <end position="158"/>
    </location>
</feature>
<evidence type="ECO:0000313" key="3">
    <source>
        <dbReference type="RefSeq" id="XP_018009043.1"/>
    </source>
</evidence>
<dbReference type="Proteomes" id="UP000694843">
    <property type="component" value="Unplaced"/>
</dbReference>
<keyword evidence="1" id="KW-0732">Signal</keyword>
<dbReference type="OrthoDB" id="10394497at2759"/>
<dbReference type="RefSeq" id="XP_018009043.1">
    <property type="nucleotide sequence ID" value="XM_018153554.2"/>
</dbReference>
<name>A0A8B7N6Y5_HYAAZ</name>
<organism evidence="2 3">
    <name type="scientific">Hyalella azteca</name>
    <name type="common">Amphipod</name>
    <dbReference type="NCBI Taxonomy" id="294128"/>
    <lineage>
        <taxon>Eukaryota</taxon>
        <taxon>Metazoa</taxon>
        <taxon>Ecdysozoa</taxon>
        <taxon>Arthropoda</taxon>
        <taxon>Crustacea</taxon>
        <taxon>Multicrustacea</taxon>
        <taxon>Malacostraca</taxon>
        <taxon>Eumalacostraca</taxon>
        <taxon>Peracarida</taxon>
        <taxon>Amphipoda</taxon>
        <taxon>Senticaudata</taxon>
        <taxon>Talitrida</taxon>
        <taxon>Talitroidea</taxon>
        <taxon>Hyalellidae</taxon>
        <taxon>Hyalella</taxon>
    </lineage>
</organism>
<evidence type="ECO:0000256" key="1">
    <source>
        <dbReference type="SAM" id="SignalP"/>
    </source>
</evidence>
<dbReference type="AlphaFoldDB" id="A0A8B7N6Y5"/>